<accession>A0A3T0HX86</accession>
<evidence type="ECO:0000256" key="6">
    <source>
        <dbReference type="ARBA" id="ARBA00022679"/>
    </source>
</evidence>
<evidence type="ECO:0000313" key="17">
    <source>
        <dbReference type="EMBL" id="AZU61637.1"/>
    </source>
</evidence>
<evidence type="ECO:0000256" key="1">
    <source>
        <dbReference type="ARBA" id="ARBA00000085"/>
    </source>
</evidence>
<keyword evidence="4" id="KW-1003">Cell membrane</keyword>
<dbReference type="GO" id="GO:0000155">
    <property type="term" value="F:phosphorelay sensor kinase activity"/>
    <property type="evidence" value="ECO:0007669"/>
    <property type="project" value="InterPro"/>
</dbReference>
<dbReference type="InterPro" id="IPR004358">
    <property type="entry name" value="Sig_transdc_His_kin-like_C"/>
</dbReference>
<dbReference type="Pfam" id="PF00672">
    <property type="entry name" value="HAMP"/>
    <property type="match status" value="1"/>
</dbReference>
<dbReference type="Gene3D" id="3.30.565.10">
    <property type="entry name" value="Histidine kinase-like ATPase, C-terminal domain"/>
    <property type="match status" value="1"/>
</dbReference>
<keyword evidence="18" id="KW-1185">Reference proteome</keyword>
<dbReference type="SUPFAM" id="SSF55874">
    <property type="entry name" value="ATPase domain of HSP90 chaperone/DNA topoisomerase II/histidine kinase"/>
    <property type="match status" value="1"/>
</dbReference>
<comment type="subcellular location">
    <subcellularLocation>
        <location evidence="2">Cell membrane</location>
        <topology evidence="2">Multi-pass membrane protein</topology>
    </subcellularLocation>
</comment>
<evidence type="ECO:0000256" key="12">
    <source>
        <dbReference type="ARBA" id="ARBA00023012"/>
    </source>
</evidence>
<keyword evidence="13 14" id="KW-0472">Membrane</keyword>
<dbReference type="InterPro" id="IPR003594">
    <property type="entry name" value="HATPase_dom"/>
</dbReference>
<evidence type="ECO:0000256" key="9">
    <source>
        <dbReference type="ARBA" id="ARBA00022777"/>
    </source>
</evidence>
<keyword evidence="10" id="KW-0067">ATP-binding</keyword>
<dbReference type="PROSITE" id="PS50109">
    <property type="entry name" value="HIS_KIN"/>
    <property type="match status" value="1"/>
</dbReference>
<evidence type="ECO:0000256" key="13">
    <source>
        <dbReference type="ARBA" id="ARBA00023136"/>
    </source>
</evidence>
<evidence type="ECO:0000256" key="11">
    <source>
        <dbReference type="ARBA" id="ARBA00022989"/>
    </source>
</evidence>
<dbReference type="SMART" id="SM00387">
    <property type="entry name" value="HATPase_c"/>
    <property type="match status" value="1"/>
</dbReference>
<dbReference type="InterPro" id="IPR003660">
    <property type="entry name" value="HAMP_dom"/>
</dbReference>
<dbReference type="Pfam" id="PF00512">
    <property type="entry name" value="HisKA"/>
    <property type="match status" value="1"/>
</dbReference>
<evidence type="ECO:0000256" key="10">
    <source>
        <dbReference type="ARBA" id="ARBA00022840"/>
    </source>
</evidence>
<dbReference type="AlphaFoldDB" id="A0A3T0HX86"/>
<evidence type="ECO:0000256" key="14">
    <source>
        <dbReference type="SAM" id="Phobius"/>
    </source>
</evidence>
<dbReference type="EC" id="2.7.13.3" evidence="3"/>
<evidence type="ECO:0000256" key="2">
    <source>
        <dbReference type="ARBA" id="ARBA00004651"/>
    </source>
</evidence>
<dbReference type="InterPro" id="IPR036097">
    <property type="entry name" value="HisK_dim/P_sf"/>
</dbReference>
<dbReference type="FunFam" id="3.30.565.10:FF:000006">
    <property type="entry name" value="Sensor histidine kinase WalK"/>
    <property type="match status" value="1"/>
</dbReference>
<evidence type="ECO:0000259" key="16">
    <source>
        <dbReference type="PROSITE" id="PS50885"/>
    </source>
</evidence>
<dbReference type="Gene3D" id="6.10.340.10">
    <property type="match status" value="1"/>
</dbReference>
<dbReference type="FunFam" id="1.10.287.130:FF:000001">
    <property type="entry name" value="Two-component sensor histidine kinase"/>
    <property type="match status" value="1"/>
</dbReference>
<protein>
    <recommendedName>
        <fullName evidence="3">histidine kinase</fullName>
        <ecNumber evidence="3">2.7.13.3</ecNumber>
    </recommendedName>
</protein>
<keyword evidence="8" id="KW-0547">Nucleotide-binding</keyword>
<evidence type="ECO:0000256" key="3">
    <source>
        <dbReference type="ARBA" id="ARBA00012438"/>
    </source>
</evidence>
<dbReference type="KEGG" id="nmk:CHR53_10315"/>
<dbReference type="Proteomes" id="UP000282892">
    <property type="component" value="Chromosome"/>
</dbReference>
<dbReference type="InterPro" id="IPR005467">
    <property type="entry name" value="His_kinase_dom"/>
</dbReference>
<dbReference type="SMART" id="SM00388">
    <property type="entry name" value="HisKA"/>
    <property type="match status" value="1"/>
</dbReference>
<dbReference type="InterPro" id="IPR036890">
    <property type="entry name" value="HATPase_C_sf"/>
</dbReference>
<dbReference type="Pfam" id="PF02518">
    <property type="entry name" value="HATPase_c"/>
    <property type="match status" value="1"/>
</dbReference>
<evidence type="ECO:0000256" key="4">
    <source>
        <dbReference type="ARBA" id="ARBA00022475"/>
    </source>
</evidence>
<dbReference type="InterPro" id="IPR003661">
    <property type="entry name" value="HisK_dim/P_dom"/>
</dbReference>
<name>A0A3T0HX86_9BACI</name>
<evidence type="ECO:0000256" key="7">
    <source>
        <dbReference type="ARBA" id="ARBA00022692"/>
    </source>
</evidence>
<dbReference type="CDD" id="cd00082">
    <property type="entry name" value="HisKA"/>
    <property type="match status" value="1"/>
</dbReference>
<evidence type="ECO:0000256" key="8">
    <source>
        <dbReference type="ARBA" id="ARBA00022741"/>
    </source>
</evidence>
<feature type="transmembrane region" description="Helical" evidence="14">
    <location>
        <begin position="155"/>
        <end position="181"/>
    </location>
</feature>
<organism evidence="17 18">
    <name type="scientific">Neobacillus mesonae</name>
    <dbReference type="NCBI Taxonomy" id="1193713"/>
    <lineage>
        <taxon>Bacteria</taxon>
        <taxon>Bacillati</taxon>
        <taxon>Bacillota</taxon>
        <taxon>Bacilli</taxon>
        <taxon>Bacillales</taxon>
        <taxon>Bacillaceae</taxon>
        <taxon>Neobacillus</taxon>
    </lineage>
</organism>
<evidence type="ECO:0000313" key="18">
    <source>
        <dbReference type="Proteomes" id="UP000282892"/>
    </source>
</evidence>
<feature type="domain" description="Histidine kinase" evidence="15">
    <location>
        <begin position="243"/>
        <end position="457"/>
    </location>
</feature>
<dbReference type="STRING" id="1193713.GCA_001636315_04499"/>
<feature type="transmembrane region" description="Helical" evidence="14">
    <location>
        <begin position="21"/>
        <end position="42"/>
    </location>
</feature>
<reference evidence="17 18" key="1">
    <citation type="submission" date="2017-07" db="EMBL/GenBank/DDBJ databases">
        <title>The complete genome sequence of Bacillus mesonae strain H20-5, an efficient strain improving plant abiotic stress resistance.</title>
        <authorList>
            <person name="Kim S.Y."/>
            <person name="Song H."/>
            <person name="Sang M.K."/>
            <person name="Weon H.-Y."/>
            <person name="Song J."/>
        </authorList>
    </citation>
    <scope>NUCLEOTIDE SEQUENCE [LARGE SCALE GENOMIC DNA]</scope>
    <source>
        <strain evidence="17 18">H20-5</strain>
    </source>
</reference>
<dbReference type="PROSITE" id="PS50885">
    <property type="entry name" value="HAMP"/>
    <property type="match status" value="1"/>
</dbReference>
<dbReference type="OrthoDB" id="9813151at2"/>
<keyword evidence="12" id="KW-0902">Two-component regulatory system</keyword>
<dbReference type="SMART" id="SM00304">
    <property type="entry name" value="HAMP"/>
    <property type="match status" value="1"/>
</dbReference>
<dbReference type="CDD" id="cd06225">
    <property type="entry name" value="HAMP"/>
    <property type="match status" value="1"/>
</dbReference>
<sequence length="457" mass="51896">MKKIKKINSISTKLGLLFSGIFVVLLLILGFILYGVFINIFGDYVKQDLLVRGNNHAKVLEGQFNEATIEHVIRMEIGATTKVLITNPNQSVIGSSVPLDEDMKNHLLPKGKLLKKGLLLESDWKHHDYIISVSPIGKNEGYVYMYYPSYIIREIVVVLNLLILIASLGVVLLAFGFIGILSKRLTKPLLIMKDATNKMSLGRYQQEIPVKGDDEIAQLGRTIQSLGEQLQYFEDSRNDFLAGVSHELRTPLTYIKGYSDILMKGMYQSSEEQKQYLQIINNEANRISILVNDLFEMSKLQVNEFILDREVSNINQIIEKVITNLKPEIWKKGIKINSKLHEIPLIRIDPKRMEQVLYNLVENAMKYTQQGEILISSYKEKGFIKLKVKDTGIGIPKSELTKIFDRFYRVEHSRARMTGGTGLGLYVVKQIVKAHEGEITVESQENGGSTFTITLKI</sequence>
<feature type="domain" description="HAMP" evidence="16">
    <location>
        <begin position="183"/>
        <end position="235"/>
    </location>
</feature>
<dbReference type="PANTHER" id="PTHR45528">
    <property type="entry name" value="SENSOR HISTIDINE KINASE CPXA"/>
    <property type="match status" value="1"/>
</dbReference>
<dbReference type="Gene3D" id="1.10.287.130">
    <property type="match status" value="1"/>
</dbReference>
<keyword evidence="5" id="KW-0597">Phosphoprotein</keyword>
<dbReference type="GO" id="GO:0005524">
    <property type="term" value="F:ATP binding"/>
    <property type="evidence" value="ECO:0007669"/>
    <property type="project" value="UniProtKB-KW"/>
</dbReference>
<gene>
    <name evidence="17" type="ORF">CHR53_10315</name>
</gene>
<comment type="catalytic activity">
    <reaction evidence="1">
        <text>ATP + protein L-histidine = ADP + protein N-phospho-L-histidine.</text>
        <dbReference type="EC" id="2.7.13.3"/>
    </reaction>
</comment>
<dbReference type="RefSeq" id="WP_066396637.1">
    <property type="nucleotide sequence ID" value="NZ_CP022572.1"/>
</dbReference>
<evidence type="ECO:0000259" key="15">
    <source>
        <dbReference type="PROSITE" id="PS50109"/>
    </source>
</evidence>
<keyword evidence="11 14" id="KW-1133">Transmembrane helix</keyword>
<dbReference type="GO" id="GO:0005886">
    <property type="term" value="C:plasma membrane"/>
    <property type="evidence" value="ECO:0007669"/>
    <property type="project" value="UniProtKB-SubCell"/>
</dbReference>
<dbReference type="PANTHER" id="PTHR45528:SF1">
    <property type="entry name" value="SENSOR HISTIDINE KINASE CPXA"/>
    <property type="match status" value="1"/>
</dbReference>
<dbReference type="PRINTS" id="PR00344">
    <property type="entry name" value="BCTRLSENSOR"/>
</dbReference>
<dbReference type="SUPFAM" id="SSF47384">
    <property type="entry name" value="Homodimeric domain of signal transducing histidine kinase"/>
    <property type="match status" value="1"/>
</dbReference>
<keyword evidence="7 14" id="KW-0812">Transmembrane</keyword>
<dbReference type="CDD" id="cd00075">
    <property type="entry name" value="HATPase"/>
    <property type="match status" value="1"/>
</dbReference>
<proteinExistence type="predicted"/>
<dbReference type="SUPFAM" id="SSF158472">
    <property type="entry name" value="HAMP domain-like"/>
    <property type="match status" value="1"/>
</dbReference>
<keyword evidence="6" id="KW-0808">Transferase</keyword>
<evidence type="ECO:0000256" key="5">
    <source>
        <dbReference type="ARBA" id="ARBA00022553"/>
    </source>
</evidence>
<dbReference type="EMBL" id="CP022572">
    <property type="protein sequence ID" value="AZU61637.1"/>
    <property type="molecule type" value="Genomic_DNA"/>
</dbReference>
<keyword evidence="9 17" id="KW-0418">Kinase</keyword>
<dbReference type="InterPro" id="IPR050398">
    <property type="entry name" value="HssS/ArlS-like"/>
</dbReference>